<sequence>MWPVNKDLIRKLQAFNLNFNRLDSDFSALSIIMWVEIVIFMKLRRYSNESN</sequence>
<protein>
    <submittedName>
        <fullName evidence="1">Uncharacterized protein</fullName>
    </submittedName>
</protein>
<organism evidence="1 2">
    <name type="scientific">Oenococcus oeni</name>
    <name type="common">Leuconostoc oenos</name>
    <dbReference type="NCBI Taxonomy" id="1247"/>
    <lineage>
        <taxon>Bacteria</taxon>
        <taxon>Bacillati</taxon>
        <taxon>Bacillota</taxon>
        <taxon>Bacilli</taxon>
        <taxon>Lactobacillales</taxon>
        <taxon>Lactobacillaceae</taxon>
        <taxon>Oenococcus</taxon>
    </lineage>
</organism>
<dbReference type="Proteomes" id="UP000294726">
    <property type="component" value="Chromosome"/>
</dbReference>
<gene>
    <name evidence="1" type="ORF">OENI_1301</name>
</gene>
<name>A0AAQ2ZEW5_OENOE</name>
<accession>A0AAQ2ZEW5</accession>
<dbReference type="EMBL" id="LR031358">
    <property type="protein sequence ID" value="VDB98536.1"/>
    <property type="molecule type" value="Genomic_DNA"/>
</dbReference>
<reference evidence="1 2" key="1">
    <citation type="submission" date="2018-08" db="EMBL/GenBank/DDBJ databases">
        <authorList>
            <person name="Lorentzen P. G. S. M."/>
        </authorList>
    </citation>
    <scope>NUCLEOTIDE SEQUENCE [LARGE SCALE GENOMIC DNA]</scope>
    <source>
        <strain evidence="1 2">CRBO_1381</strain>
    </source>
</reference>
<evidence type="ECO:0000313" key="2">
    <source>
        <dbReference type="Proteomes" id="UP000294726"/>
    </source>
</evidence>
<dbReference type="AlphaFoldDB" id="A0AAQ2ZEW5"/>
<proteinExistence type="predicted"/>
<evidence type="ECO:0000313" key="1">
    <source>
        <dbReference type="EMBL" id="VDB98536.1"/>
    </source>
</evidence>